<comment type="caution">
    <text evidence="2">The sequence shown here is derived from an EMBL/GenBank/DDBJ whole genome shotgun (WGS) entry which is preliminary data.</text>
</comment>
<organism evidence="2 3">
    <name type="scientific">Hydnum rufescens UP504</name>
    <dbReference type="NCBI Taxonomy" id="1448309"/>
    <lineage>
        <taxon>Eukaryota</taxon>
        <taxon>Fungi</taxon>
        <taxon>Dikarya</taxon>
        <taxon>Basidiomycota</taxon>
        <taxon>Agaricomycotina</taxon>
        <taxon>Agaricomycetes</taxon>
        <taxon>Cantharellales</taxon>
        <taxon>Hydnaceae</taxon>
        <taxon>Hydnum</taxon>
    </lineage>
</organism>
<dbReference type="AlphaFoldDB" id="A0A9P6AUZ2"/>
<reference evidence="2" key="1">
    <citation type="journal article" date="2020" name="Nat. Commun.">
        <title>Large-scale genome sequencing of mycorrhizal fungi provides insights into the early evolution of symbiotic traits.</title>
        <authorList>
            <person name="Miyauchi S."/>
            <person name="Kiss E."/>
            <person name="Kuo A."/>
            <person name="Drula E."/>
            <person name="Kohler A."/>
            <person name="Sanchez-Garcia M."/>
            <person name="Morin E."/>
            <person name="Andreopoulos B."/>
            <person name="Barry K.W."/>
            <person name="Bonito G."/>
            <person name="Buee M."/>
            <person name="Carver A."/>
            <person name="Chen C."/>
            <person name="Cichocki N."/>
            <person name="Clum A."/>
            <person name="Culley D."/>
            <person name="Crous P.W."/>
            <person name="Fauchery L."/>
            <person name="Girlanda M."/>
            <person name="Hayes R.D."/>
            <person name="Keri Z."/>
            <person name="LaButti K."/>
            <person name="Lipzen A."/>
            <person name="Lombard V."/>
            <person name="Magnuson J."/>
            <person name="Maillard F."/>
            <person name="Murat C."/>
            <person name="Nolan M."/>
            <person name="Ohm R.A."/>
            <person name="Pangilinan J."/>
            <person name="Pereira M.F."/>
            <person name="Perotto S."/>
            <person name="Peter M."/>
            <person name="Pfister S."/>
            <person name="Riley R."/>
            <person name="Sitrit Y."/>
            <person name="Stielow J.B."/>
            <person name="Szollosi G."/>
            <person name="Zifcakova L."/>
            <person name="Stursova M."/>
            <person name="Spatafora J.W."/>
            <person name="Tedersoo L."/>
            <person name="Vaario L.M."/>
            <person name="Yamada A."/>
            <person name="Yan M."/>
            <person name="Wang P."/>
            <person name="Xu J."/>
            <person name="Bruns T."/>
            <person name="Baldrian P."/>
            <person name="Vilgalys R."/>
            <person name="Dunand C."/>
            <person name="Henrissat B."/>
            <person name="Grigoriev I.V."/>
            <person name="Hibbett D."/>
            <person name="Nagy L.G."/>
            <person name="Martin F.M."/>
        </authorList>
    </citation>
    <scope>NUCLEOTIDE SEQUENCE</scope>
    <source>
        <strain evidence="2">UP504</strain>
    </source>
</reference>
<keyword evidence="3" id="KW-1185">Reference proteome</keyword>
<proteinExistence type="predicted"/>
<sequence>MDEQSSEGFRPQASKNPRTLDDVLDILLEVIDVLPRDVFNALLLDALTDTTLRAVGSSPPPNPRERANAPAAPHHNSAGSSNPVPLLPPPLHSNSPEDEEHSQPQKTKPAWKSTLDAMPDGSQQGHDRGRAGPLAQISLLRRVVQEMTEVLDQLEALL</sequence>
<dbReference type="EMBL" id="MU128987">
    <property type="protein sequence ID" value="KAF9512411.1"/>
    <property type="molecule type" value="Genomic_DNA"/>
</dbReference>
<name>A0A9P6AUZ2_9AGAM</name>
<gene>
    <name evidence="2" type="ORF">BS47DRAFT_1486339</name>
</gene>
<evidence type="ECO:0000313" key="2">
    <source>
        <dbReference type="EMBL" id="KAF9512411.1"/>
    </source>
</evidence>
<evidence type="ECO:0000256" key="1">
    <source>
        <dbReference type="SAM" id="MobiDB-lite"/>
    </source>
</evidence>
<accession>A0A9P6AUZ2</accession>
<evidence type="ECO:0000313" key="3">
    <source>
        <dbReference type="Proteomes" id="UP000886523"/>
    </source>
</evidence>
<feature type="region of interest" description="Disordered" evidence="1">
    <location>
        <begin position="52"/>
        <end position="130"/>
    </location>
</feature>
<dbReference type="Proteomes" id="UP000886523">
    <property type="component" value="Unassembled WGS sequence"/>
</dbReference>
<protein>
    <submittedName>
        <fullName evidence="2">Uncharacterized protein</fullName>
    </submittedName>
</protein>
<feature type="compositionally biased region" description="Low complexity" evidence="1">
    <location>
        <begin position="68"/>
        <end position="84"/>
    </location>
</feature>